<keyword evidence="3 5" id="KW-1133">Transmembrane helix</keyword>
<dbReference type="OrthoDB" id="43026at2157"/>
<evidence type="ECO:0000256" key="4">
    <source>
        <dbReference type="ARBA" id="ARBA00023136"/>
    </source>
</evidence>
<evidence type="ECO:0000313" key="7">
    <source>
        <dbReference type="EMBL" id="KPV46577.1"/>
    </source>
</evidence>
<feature type="transmembrane region" description="Helical" evidence="5">
    <location>
        <begin position="79"/>
        <end position="98"/>
    </location>
</feature>
<feature type="transmembrane region" description="Helical" evidence="5">
    <location>
        <begin position="135"/>
        <end position="154"/>
    </location>
</feature>
<feature type="domain" description="Amino acid permease/ SLC12A" evidence="6">
    <location>
        <begin position="58"/>
        <end position="505"/>
    </location>
</feature>
<name>A0A0P9GYK6_9ARCH</name>
<proteinExistence type="predicted"/>
<evidence type="ECO:0000313" key="9">
    <source>
        <dbReference type="Proteomes" id="UP000050320"/>
    </source>
</evidence>
<accession>A0A0P9GYK6</accession>
<feature type="transmembrane region" description="Helical" evidence="5">
    <location>
        <begin position="480"/>
        <end position="502"/>
    </location>
</feature>
<evidence type="ECO:0000256" key="3">
    <source>
        <dbReference type="ARBA" id="ARBA00022989"/>
    </source>
</evidence>
<keyword evidence="9" id="KW-1185">Reference proteome</keyword>
<keyword evidence="2 5" id="KW-0812">Transmembrane</keyword>
<sequence>MIKFKYESYIKYYVTEEKNISHVKEGYRHLKFNQLTLRHAVSQAIGLNAPGGTIVLYVAGTAALLTFTFSGYPDGSFSIPLILFMALIVYSMMSYSSYEFSKYLSSSGGYYTFVANGLGRSFGLTTALSYISYQILSFTGFGILGFVGFAYAILPSLGITIPYINVLWIPVSVIFILFVSVLIYKGIKPSLRYVSYAIFIEVLFFIGTSIYLILSHASSVTFTPFTAIPVGGNFIILAAMMVYAIGTFVGVGGSIPIAEETKNPKRNVPLSIILSILVLGVTIILASYSEVISWGFSNMVNFGTGSGIGAYPVLSIYKNDFGAFSSIPFIILLIIVINSFFTATVSLGTNATRVLFSLSREHVIPERLSRTNTRGVPVYAVIFITVLALAIVLSTGLAFEYIYPGRPIDALLYASVFLLILESPITYIVHILTNTSLYFFLKKNNQKTHIVRHIIIPGISSITLIAAIAAAVYFDLSAPYIYGVYGSLLWVIAIFAIVIIMYTKYRKNLDNLGDFSL</sequence>
<evidence type="ECO:0000256" key="1">
    <source>
        <dbReference type="ARBA" id="ARBA00004141"/>
    </source>
</evidence>
<keyword evidence="4 5" id="KW-0472">Membrane</keyword>
<dbReference type="PANTHER" id="PTHR42770">
    <property type="entry name" value="AMINO ACID TRANSPORTER-RELATED"/>
    <property type="match status" value="1"/>
</dbReference>
<dbReference type="InterPro" id="IPR004841">
    <property type="entry name" value="AA-permease/SLC12A_dom"/>
</dbReference>
<reference evidence="7 10" key="1">
    <citation type="submission" date="2015-09" db="EMBL/GenBank/DDBJ databases">
        <title>Draft genome sequence of Acidiplasma aeolicum DSM 18409.</title>
        <authorList>
            <person name="Hemp J."/>
        </authorList>
    </citation>
    <scope>NUCLEOTIDE SEQUENCE [LARGE SCALE GENOMIC DNA]</scope>
    <source>
        <strain evidence="7 10">V</strain>
    </source>
</reference>
<dbReference type="GO" id="GO:0016020">
    <property type="term" value="C:membrane"/>
    <property type="evidence" value="ECO:0007669"/>
    <property type="project" value="UniProtKB-SubCell"/>
</dbReference>
<feature type="transmembrane region" description="Helical" evidence="5">
    <location>
        <begin position="454"/>
        <end position="474"/>
    </location>
</feature>
<feature type="transmembrane region" description="Helical" evidence="5">
    <location>
        <begin position="234"/>
        <end position="258"/>
    </location>
</feature>
<feature type="transmembrane region" description="Helical" evidence="5">
    <location>
        <begin position="166"/>
        <end position="184"/>
    </location>
</feature>
<dbReference type="InterPro" id="IPR050367">
    <property type="entry name" value="APC_superfamily"/>
</dbReference>
<comment type="caution">
    <text evidence="7">The sequence shown here is derived from an EMBL/GenBank/DDBJ whole genome shotgun (WGS) entry which is preliminary data.</text>
</comment>
<dbReference type="Pfam" id="PF00324">
    <property type="entry name" value="AA_permease"/>
    <property type="match status" value="1"/>
</dbReference>
<feature type="transmembrane region" description="Helical" evidence="5">
    <location>
        <begin position="327"/>
        <end position="356"/>
    </location>
</feature>
<feature type="transmembrane region" description="Helical" evidence="5">
    <location>
        <begin position="54"/>
        <end position="72"/>
    </location>
</feature>
<feature type="transmembrane region" description="Helical" evidence="5">
    <location>
        <begin position="270"/>
        <end position="289"/>
    </location>
</feature>
<feature type="transmembrane region" description="Helical" evidence="5">
    <location>
        <begin position="411"/>
        <end position="433"/>
    </location>
</feature>
<evidence type="ECO:0000313" key="8">
    <source>
        <dbReference type="EMBL" id="KQB34478.1"/>
    </source>
</evidence>
<dbReference type="Gene3D" id="1.20.1740.10">
    <property type="entry name" value="Amino acid/polyamine transporter I"/>
    <property type="match status" value="1"/>
</dbReference>
<evidence type="ECO:0000259" key="6">
    <source>
        <dbReference type="Pfam" id="PF00324"/>
    </source>
</evidence>
<dbReference type="GO" id="GO:0055085">
    <property type="term" value="P:transmembrane transport"/>
    <property type="evidence" value="ECO:0007669"/>
    <property type="project" value="InterPro"/>
</dbReference>
<gene>
    <name evidence="8" type="ORF">AOG54_04760</name>
    <name evidence="7" type="ORF">SE19_04920</name>
</gene>
<dbReference type="EMBL" id="LKBG01000238">
    <property type="protein sequence ID" value="KQB34478.1"/>
    <property type="molecule type" value="Genomic_DNA"/>
</dbReference>
<dbReference type="PATRIC" id="fig|507754.4.peg.1559"/>
<feature type="transmembrane region" description="Helical" evidence="5">
    <location>
        <begin position="196"/>
        <end position="214"/>
    </location>
</feature>
<dbReference type="PIRSF" id="PIRSF006060">
    <property type="entry name" value="AA_transporter"/>
    <property type="match status" value="1"/>
</dbReference>
<comment type="subcellular location">
    <subcellularLocation>
        <location evidence="1">Membrane</location>
        <topology evidence="1">Multi-pass membrane protein</topology>
    </subcellularLocation>
</comment>
<dbReference type="PANTHER" id="PTHR42770:SF11">
    <property type="entry name" value="INNER MEMBRANE TRANSPORT PROTEIN YBAT"/>
    <property type="match status" value="1"/>
</dbReference>
<dbReference type="Proteomes" id="UP000050515">
    <property type="component" value="Unassembled WGS sequence"/>
</dbReference>
<evidence type="ECO:0000313" key="10">
    <source>
        <dbReference type="Proteomes" id="UP000050515"/>
    </source>
</evidence>
<organism evidence="7 10">
    <name type="scientific">Acidiplasma aeolicum</name>
    <dbReference type="NCBI Taxonomy" id="507754"/>
    <lineage>
        <taxon>Archaea</taxon>
        <taxon>Methanobacteriati</taxon>
        <taxon>Thermoplasmatota</taxon>
        <taxon>Thermoplasmata</taxon>
        <taxon>Thermoplasmatales</taxon>
        <taxon>Ferroplasmaceae</taxon>
        <taxon>Acidiplasma</taxon>
    </lineage>
</organism>
<evidence type="ECO:0000256" key="5">
    <source>
        <dbReference type="SAM" id="Phobius"/>
    </source>
</evidence>
<evidence type="ECO:0000256" key="2">
    <source>
        <dbReference type="ARBA" id="ARBA00022692"/>
    </source>
</evidence>
<protein>
    <submittedName>
        <fullName evidence="7">Amino acid transporter</fullName>
    </submittedName>
</protein>
<dbReference type="AlphaFoldDB" id="A0A0P9GYK6"/>
<feature type="transmembrane region" description="Helical" evidence="5">
    <location>
        <begin position="376"/>
        <end position="399"/>
    </location>
</feature>
<dbReference type="Proteomes" id="UP000050320">
    <property type="component" value="Unassembled WGS sequence"/>
</dbReference>
<dbReference type="EMBL" id="LJCQ01000218">
    <property type="protein sequence ID" value="KPV46577.1"/>
    <property type="molecule type" value="Genomic_DNA"/>
</dbReference>
<reference evidence="8 9" key="2">
    <citation type="submission" date="2015-09" db="EMBL/GenBank/DDBJ databases">
        <title>Heavy metals and arsenic resistance mechanisms in polyextremophilic archaea of the family Ferroplasmaceae.</title>
        <authorList>
            <person name="Bulaev A.G."/>
            <person name="Kanygina A.V."/>
        </authorList>
    </citation>
    <scope>NUCLEOTIDE SEQUENCE [LARGE SCALE GENOMIC DNA]</scope>
    <source>
        <strain evidence="8 9">VT</strain>
    </source>
</reference>